<dbReference type="InterPro" id="IPR036291">
    <property type="entry name" value="NAD(P)-bd_dom_sf"/>
</dbReference>
<gene>
    <name evidence="2" type="ORF">A2V91_00670</name>
</gene>
<proteinExistence type="predicted"/>
<dbReference type="Pfam" id="PF01370">
    <property type="entry name" value="Epimerase"/>
    <property type="match status" value="1"/>
</dbReference>
<dbReference type="EMBL" id="MFSR01000015">
    <property type="protein sequence ID" value="OGI40851.1"/>
    <property type="molecule type" value="Genomic_DNA"/>
</dbReference>
<sequence length="358" mass="39323">MARIAVIGAAGYVGQELSRQLKASGHDVIGIARANGSFLLERLGIAHETPQRAQTIGRVDTVVNLAYPKSPSGFDYPAGNREILSTIRALAGAEARIVHASSLAVFGYALEHPQNPAPLDMRRDYFYIESKLELERLLLRAFPSRDLQTVRLGNVWGPASPTWTAALADRLLFGDAVGVAGADGYSNTTDVGNAASYLAHLASRPGHRQAEFHHLAEFAETRWSFWLERIETALGVKAVYARRAPASPAGLWEELAALNPLRSPLSMARELMRGRFVTSWAGSVLRRLPTALLERLERAAHLHSGEPAARSPDDDPFLAIMSAERRFEARLDPDWSAPHDRDASWARVQAWMRAAGYC</sequence>
<reference evidence="2 3" key="1">
    <citation type="journal article" date="2016" name="Nat. Commun.">
        <title>Thousands of microbial genomes shed light on interconnected biogeochemical processes in an aquifer system.</title>
        <authorList>
            <person name="Anantharaman K."/>
            <person name="Brown C.T."/>
            <person name="Hug L.A."/>
            <person name="Sharon I."/>
            <person name="Castelle C.J."/>
            <person name="Probst A.J."/>
            <person name="Thomas B.C."/>
            <person name="Singh A."/>
            <person name="Wilkins M.J."/>
            <person name="Karaoz U."/>
            <person name="Brodie E.L."/>
            <person name="Williams K.H."/>
            <person name="Hubbard S.S."/>
            <person name="Banfield J.F."/>
        </authorList>
    </citation>
    <scope>NUCLEOTIDE SEQUENCE [LARGE SCALE GENOMIC DNA]</scope>
</reference>
<evidence type="ECO:0000313" key="3">
    <source>
        <dbReference type="Proteomes" id="UP000179334"/>
    </source>
</evidence>
<dbReference type="InterPro" id="IPR050177">
    <property type="entry name" value="Lipid_A_modif_metabolic_enz"/>
</dbReference>
<dbReference type="InterPro" id="IPR001509">
    <property type="entry name" value="Epimerase_deHydtase"/>
</dbReference>
<protein>
    <recommendedName>
        <fullName evidence="1">NAD-dependent epimerase/dehydratase domain-containing protein</fullName>
    </recommendedName>
</protein>
<dbReference type="AlphaFoldDB" id="A0A1F6T6U0"/>
<organism evidence="2 3">
    <name type="scientific">Candidatus Muproteobacteria bacterium RBG_16_64_10</name>
    <dbReference type="NCBI Taxonomy" id="1817757"/>
    <lineage>
        <taxon>Bacteria</taxon>
        <taxon>Pseudomonadati</taxon>
        <taxon>Pseudomonadota</taxon>
        <taxon>Candidatus Muproteobacteria</taxon>
    </lineage>
</organism>
<dbReference type="Proteomes" id="UP000179334">
    <property type="component" value="Unassembled WGS sequence"/>
</dbReference>
<dbReference type="Gene3D" id="3.40.50.720">
    <property type="entry name" value="NAD(P)-binding Rossmann-like Domain"/>
    <property type="match status" value="1"/>
</dbReference>
<comment type="caution">
    <text evidence="2">The sequence shown here is derived from an EMBL/GenBank/DDBJ whole genome shotgun (WGS) entry which is preliminary data.</text>
</comment>
<dbReference type="SUPFAM" id="SSF51735">
    <property type="entry name" value="NAD(P)-binding Rossmann-fold domains"/>
    <property type="match status" value="1"/>
</dbReference>
<dbReference type="PANTHER" id="PTHR43245">
    <property type="entry name" value="BIFUNCTIONAL POLYMYXIN RESISTANCE PROTEIN ARNA"/>
    <property type="match status" value="1"/>
</dbReference>
<accession>A0A1F6T6U0</accession>
<evidence type="ECO:0000313" key="2">
    <source>
        <dbReference type="EMBL" id="OGI40851.1"/>
    </source>
</evidence>
<feature type="domain" description="NAD-dependent epimerase/dehydratase" evidence="1">
    <location>
        <begin position="4"/>
        <end position="159"/>
    </location>
</feature>
<evidence type="ECO:0000259" key="1">
    <source>
        <dbReference type="Pfam" id="PF01370"/>
    </source>
</evidence>
<name>A0A1F6T6U0_9PROT</name>